<dbReference type="SUPFAM" id="SSF54909">
    <property type="entry name" value="Dimeric alpha+beta barrel"/>
    <property type="match status" value="1"/>
</dbReference>
<dbReference type="Pfam" id="PF07978">
    <property type="entry name" value="NIPSNAP"/>
    <property type="match status" value="1"/>
</dbReference>
<name>A0ABX6HVG6_9BURK</name>
<sequence>METLDESFVELRLYHVASGRMPDMRARLQEDLCRVFPRHGIVPAATWDVLAGPNTPLLAYVTPWPDMATRTRAWAGFYADPDWAEIRARTNAGSELVERFDILFLRAIVPWHLPENGVRPALTEMVVQSTTVGLSGPVRDEITHGLAPEVKGSGAHLYGAFDVTSGYTSPSAVYFIGWNDSEQRVAAQAAIDTRIRTRRHAHQPALLERADRYLMSEIKVDWA</sequence>
<protein>
    <recommendedName>
        <fullName evidence="1">NIPSNAP domain-containing protein</fullName>
    </recommendedName>
</protein>
<evidence type="ECO:0000259" key="1">
    <source>
        <dbReference type="Pfam" id="PF07978"/>
    </source>
</evidence>
<gene>
    <name evidence="2" type="ORF">PI93_021295</name>
</gene>
<dbReference type="EMBL" id="CP047385">
    <property type="protein sequence ID" value="QHF14901.1"/>
    <property type="molecule type" value="Genomic_DNA"/>
</dbReference>
<reference evidence="2 3" key="1">
    <citation type="journal article" date="2015" name="Genome Announc.">
        <title>Genome Sequences of Two Pandoraea pnomenusa Isolates Recovered 11 Months Apart from a Cystic Fibrosis Patient.</title>
        <authorList>
            <person name="Ee R."/>
            <person name="Ambrose M."/>
            <person name="Lazenby J."/>
            <person name="Williams P."/>
            <person name="Chan K.G."/>
            <person name="Roddam L."/>
        </authorList>
    </citation>
    <scope>NUCLEOTIDE SEQUENCE [LARGE SCALE GENOMIC DNA]</scope>
    <source>
        <strain evidence="2 3">6399</strain>
    </source>
</reference>
<organism evidence="2 3">
    <name type="scientific">Pandoraea fibrosis</name>
    <dbReference type="NCBI Taxonomy" id="1891094"/>
    <lineage>
        <taxon>Bacteria</taxon>
        <taxon>Pseudomonadati</taxon>
        <taxon>Pseudomonadota</taxon>
        <taxon>Betaproteobacteria</taxon>
        <taxon>Burkholderiales</taxon>
        <taxon>Burkholderiaceae</taxon>
        <taxon>Pandoraea</taxon>
    </lineage>
</organism>
<dbReference type="InterPro" id="IPR011008">
    <property type="entry name" value="Dimeric_a/b-barrel"/>
</dbReference>
<dbReference type="RefSeq" id="WP_039373541.1">
    <property type="nucleotide sequence ID" value="NZ_CP047385.1"/>
</dbReference>
<keyword evidence="3" id="KW-1185">Reference proteome</keyword>
<dbReference type="InterPro" id="IPR012577">
    <property type="entry name" value="NIPSNAP"/>
</dbReference>
<evidence type="ECO:0000313" key="3">
    <source>
        <dbReference type="Proteomes" id="UP000035080"/>
    </source>
</evidence>
<feature type="domain" description="NIPSNAP" evidence="1">
    <location>
        <begin position="9"/>
        <end position="94"/>
    </location>
</feature>
<proteinExistence type="predicted"/>
<accession>A0ABX6HVG6</accession>
<dbReference type="Proteomes" id="UP000035080">
    <property type="component" value="Chromosome"/>
</dbReference>
<evidence type="ECO:0000313" key="2">
    <source>
        <dbReference type="EMBL" id="QHF14901.1"/>
    </source>
</evidence>
<dbReference type="Gene3D" id="3.30.70.100">
    <property type="match status" value="1"/>
</dbReference>